<dbReference type="RefSeq" id="WP_394300586.1">
    <property type="nucleotide sequence ID" value="NZ_JBHMQT010000013.1"/>
</dbReference>
<evidence type="ECO:0000259" key="1">
    <source>
        <dbReference type="PROSITE" id="PS50943"/>
    </source>
</evidence>
<evidence type="ECO:0000313" key="3">
    <source>
        <dbReference type="Proteomes" id="UP001589870"/>
    </source>
</evidence>
<evidence type="ECO:0000313" key="2">
    <source>
        <dbReference type="EMBL" id="MFC0862372.1"/>
    </source>
</evidence>
<dbReference type="PROSITE" id="PS50943">
    <property type="entry name" value="HTH_CROC1"/>
    <property type="match status" value="1"/>
</dbReference>
<dbReference type="Gene3D" id="1.10.260.40">
    <property type="entry name" value="lambda repressor-like DNA-binding domains"/>
    <property type="match status" value="1"/>
</dbReference>
<proteinExistence type="predicted"/>
<dbReference type="CDD" id="cd00093">
    <property type="entry name" value="HTH_XRE"/>
    <property type="match status" value="1"/>
</dbReference>
<dbReference type="InterPro" id="IPR010982">
    <property type="entry name" value="Lambda_DNA-bd_dom_sf"/>
</dbReference>
<dbReference type="Proteomes" id="UP001589870">
    <property type="component" value="Unassembled WGS sequence"/>
</dbReference>
<name>A0ABV6U325_9ACTN</name>
<comment type="caution">
    <text evidence="2">The sequence shown here is derived from an EMBL/GenBank/DDBJ whole genome shotgun (WGS) entry which is preliminary data.</text>
</comment>
<gene>
    <name evidence="2" type="ORF">ACFHYQ_08690</name>
</gene>
<dbReference type="Gene3D" id="1.25.40.10">
    <property type="entry name" value="Tetratricopeptide repeat domain"/>
    <property type="match status" value="1"/>
</dbReference>
<dbReference type="SMART" id="SM00530">
    <property type="entry name" value="HTH_XRE"/>
    <property type="match status" value="1"/>
</dbReference>
<dbReference type="InterPro" id="IPR001387">
    <property type="entry name" value="Cro/C1-type_HTH"/>
</dbReference>
<accession>A0ABV6U325</accession>
<dbReference type="EMBL" id="JBHMQT010000013">
    <property type="protein sequence ID" value="MFC0862372.1"/>
    <property type="molecule type" value="Genomic_DNA"/>
</dbReference>
<organism evidence="2 3">
    <name type="scientific">Sphaerimonospora cavernae</name>
    <dbReference type="NCBI Taxonomy" id="1740611"/>
    <lineage>
        <taxon>Bacteria</taxon>
        <taxon>Bacillati</taxon>
        <taxon>Actinomycetota</taxon>
        <taxon>Actinomycetes</taxon>
        <taxon>Streptosporangiales</taxon>
        <taxon>Streptosporangiaceae</taxon>
        <taxon>Sphaerimonospora</taxon>
    </lineage>
</organism>
<keyword evidence="3" id="KW-1185">Reference proteome</keyword>
<dbReference type="SUPFAM" id="SSF47413">
    <property type="entry name" value="lambda repressor-like DNA-binding domains"/>
    <property type="match status" value="1"/>
</dbReference>
<protein>
    <submittedName>
        <fullName evidence="2">Helix-turn-helix domain-containing protein</fullName>
    </submittedName>
</protein>
<feature type="domain" description="HTH cro/C1-type" evidence="1">
    <location>
        <begin position="65"/>
        <end position="98"/>
    </location>
</feature>
<dbReference type="InterPro" id="IPR011990">
    <property type="entry name" value="TPR-like_helical_dom_sf"/>
</dbReference>
<sequence length="479" mass="51935">MGPSANSDRVCPACRYAKISRYNSEPLCGPCLRAARESGGVTPTWIWDSLPLRQALARVDMGAVLAILRGASGMSQLDFGNLLGWSQSVVTKIERRQRFTFHDVREILRVRDELGMPRSALLPLILGREDASLESDDEAGCWGVDVDLDRREFGAVASGLAVSALLPPPPRVDRAHVRYLHAVLGRLRSQDRIAGGASLLSQATRIFARARATLDESDYTAAVGRELLVVAADLGLVSAWLAYDAGDQPLARALYGEAALLAGSSGDTHVIVHVYVNMAQQATHLARVSGRRGAAREALRFADRAADAARHTHAPTLHALVALRQALAYAQLDDEVAFRGAISHARHELDRGPDPDTQHSWTAFVTQSEITGYEAMGRIQLGDPARAANLYRAVLSDSDRSPRDRAYYRARLASATSATGDHRTAIQEGTAILPDLGGRLTSVRVLDELRPVRKAAQALDEEFCERFDAAARMLAPISA</sequence>
<reference evidence="2 3" key="1">
    <citation type="submission" date="2024-09" db="EMBL/GenBank/DDBJ databases">
        <authorList>
            <person name="Sun Q."/>
            <person name="Mori K."/>
        </authorList>
    </citation>
    <scope>NUCLEOTIDE SEQUENCE [LARGE SCALE GENOMIC DNA]</scope>
    <source>
        <strain evidence="2 3">TBRC 1851</strain>
    </source>
</reference>
<dbReference type="Pfam" id="PF13560">
    <property type="entry name" value="HTH_31"/>
    <property type="match status" value="1"/>
</dbReference>